<evidence type="ECO:0000313" key="6">
    <source>
        <dbReference type="WBParaSite" id="Hba_11639"/>
    </source>
</evidence>
<dbReference type="Proteomes" id="UP000095283">
    <property type="component" value="Unplaced"/>
</dbReference>
<evidence type="ECO:0000256" key="4">
    <source>
        <dbReference type="ARBA" id="ARBA00022729"/>
    </source>
</evidence>
<comment type="similarity">
    <text evidence="2">Belongs to the nematode transthyretin-like family.</text>
</comment>
<protein>
    <submittedName>
        <fullName evidence="6">Phage protein</fullName>
    </submittedName>
</protein>
<accession>A0A1I7X2D7</accession>
<keyword evidence="5" id="KW-1185">Reference proteome</keyword>
<sequence length="62" mass="7103">MSGTTHEMTPIDPVLYIWHECKDEHKFQKFIHSGNPTAEQWIDIGVINLEGAFDDEGKECVN</sequence>
<keyword evidence="4" id="KW-0732">Signal</keyword>
<dbReference type="GO" id="GO:0009986">
    <property type="term" value="C:cell surface"/>
    <property type="evidence" value="ECO:0007669"/>
    <property type="project" value="InterPro"/>
</dbReference>
<organism evidence="5 6">
    <name type="scientific">Heterorhabditis bacteriophora</name>
    <name type="common">Entomopathogenic nematode worm</name>
    <dbReference type="NCBI Taxonomy" id="37862"/>
    <lineage>
        <taxon>Eukaryota</taxon>
        <taxon>Metazoa</taxon>
        <taxon>Ecdysozoa</taxon>
        <taxon>Nematoda</taxon>
        <taxon>Chromadorea</taxon>
        <taxon>Rhabditida</taxon>
        <taxon>Rhabditina</taxon>
        <taxon>Rhabditomorpha</taxon>
        <taxon>Strongyloidea</taxon>
        <taxon>Heterorhabditidae</taxon>
        <taxon>Heterorhabditis</taxon>
    </lineage>
</organism>
<dbReference type="Gene3D" id="2.60.40.3330">
    <property type="match status" value="1"/>
</dbReference>
<dbReference type="GO" id="GO:0005576">
    <property type="term" value="C:extracellular region"/>
    <property type="evidence" value="ECO:0007669"/>
    <property type="project" value="UniProtKB-SubCell"/>
</dbReference>
<comment type="subcellular location">
    <subcellularLocation>
        <location evidence="1">Secreted</location>
    </subcellularLocation>
</comment>
<name>A0A1I7X2D7_HETBA</name>
<dbReference type="WBParaSite" id="Hba_11639">
    <property type="protein sequence ID" value="Hba_11639"/>
    <property type="gene ID" value="Hba_11639"/>
</dbReference>
<dbReference type="Pfam" id="PF01060">
    <property type="entry name" value="TTR-52"/>
    <property type="match status" value="1"/>
</dbReference>
<dbReference type="InterPro" id="IPR001534">
    <property type="entry name" value="Transthyretin-like"/>
</dbReference>
<evidence type="ECO:0000313" key="5">
    <source>
        <dbReference type="Proteomes" id="UP000095283"/>
    </source>
</evidence>
<evidence type="ECO:0000256" key="2">
    <source>
        <dbReference type="ARBA" id="ARBA00010112"/>
    </source>
</evidence>
<dbReference type="InterPro" id="IPR038479">
    <property type="entry name" value="Transthyretin-like_sf"/>
</dbReference>
<dbReference type="AlphaFoldDB" id="A0A1I7X2D7"/>
<keyword evidence="3" id="KW-0964">Secreted</keyword>
<evidence type="ECO:0000256" key="3">
    <source>
        <dbReference type="ARBA" id="ARBA00022525"/>
    </source>
</evidence>
<proteinExistence type="inferred from homology"/>
<evidence type="ECO:0000256" key="1">
    <source>
        <dbReference type="ARBA" id="ARBA00004613"/>
    </source>
</evidence>
<reference evidence="6" key="1">
    <citation type="submission" date="2016-11" db="UniProtKB">
        <authorList>
            <consortium name="WormBaseParasite"/>
        </authorList>
    </citation>
    <scope>IDENTIFICATION</scope>
</reference>